<feature type="transmembrane region" description="Helical" evidence="1">
    <location>
        <begin position="67"/>
        <end position="87"/>
    </location>
</feature>
<keyword evidence="3" id="KW-1185">Reference proteome</keyword>
<dbReference type="AlphaFoldDB" id="A0A2I0KAT2"/>
<dbReference type="Proteomes" id="UP000233551">
    <property type="component" value="Unassembled WGS sequence"/>
</dbReference>
<dbReference type="PANTHER" id="PTHR35292">
    <property type="entry name" value="EXPRESSED PROTEIN"/>
    <property type="match status" value="1"/>
</dbReference>
<evidence type="ECO:0000313" key="2">
    <source>
        <dbReference type="EMBL" id="PKI65631.1"/>
    </source>
</evidence>
<proteinExistence type="predicted"/>
<evidence type="ECO:0000256" key="1">
    <source>
        <dbReference type="SAM" id="Phobius"/>
    </source>
</evidence>
<name>A0A2I0KAT2_PUNGR</name>
<organism evidence="2 3">
    <name type="scientific">Punica granatum</name>
    <name type="common">Pomegranate</name>
    <dbReference type="NCBI Taxonomy" id="22663"/>
    <lineage>
        <taxon>Eukaryota</taxon>
        <taxon>Viridiplantae</taxon>
        <taxon>Streptophyta</taxon>
        <taxon>Embryophyta</taxon>
        <taxon>Tracheophyta</taxon>
        <taxon>Spermatophyta</taxon>
        <taxon>Magnoliopsida</taxon>
        <taxon>eudicotyledons</taxon>
        <taxon>Gunneridae</taxon>
        <taxon>Pentapetalae</taxon>
        <taxon>rosids</taxon>
        <taxon>malvids</taxon>
        <taxon>Myrtales</taxon>
        <taxon>Lythraceae</taxon>
        <taxon>Punica</taxon>
    </lineage>
</organism>
<accession>A0A2I0KAT2</accession>
<keyword evidence="1" id="KW-0472">Membrane</keyword>
<dbReference type="STRING" id="22663.A0A2I0KAT2"/>
<comment type="caution">
    <text evidence="2">The sequence shown here is derived from an EMBL/GenBank/DDBJ whole genome shotgun (WGS) entry which is preliminary data.</text>
</comment>
<gene>
    <name evidence="2" type="ORF">CRG98_013926</name>
</gene>
<sequence length="100" mass="10800">MSMWVAVSCQVAASARLSTLKPASSGSQAAALLVPRRGLAGSGDHHGPPKVTFWEDPMNPSKWKEEHFVIVSLAGWGLVLYGGFKFFTKGNDNNKKEQAI</sequence>
<evidence type="ECO:0000313" key="3">
    <source>
        <dbReference type="Proteomes" id="UP000233551"/>
    </source>
</evidence>
<reference evidence="2 3" key="1">
    <citation type="submission" date="2017-11" db="EMBL/GenBank/DDBJ databases">
        <title>De-novo sequencing of pomegranate (Punica granatum L.) genome.</title>
        <authorList>
            <person name="Akparov Z."/>
            <person name="Amiraslanov A."/>
            <person name="Hajiyeva S."/>
            <person name="Abbasov M."/>
            <person name="Kaur K."/>
            <person name="Hamwieh A."/>
            <person name="Solovyev V."/>
            <person name="Salamov A."/>
            <person name="Braich B."/>
            <person name="Kosarev P."/>
            <person name="Mahmoud A."/>
            <person name="Hajiyev E."/>
            <person name="Babayeva S."/>
            <person name="Izzatullayeva V."/>
            <person name="Mammadov A."/>
            <person name="Mammadov A."/>
            <person name="Sharifova S."/>
            <person name="Ojaghi J."/>
            <person name="Eynullazada K."/>
            <person name="Bayramov B."/>
            <person name="Abdulazimova A."/>
            <person name="Shahmuradov I."/>
        </authorList>
    </citation>
    <scope>NUCLEOTIDE SEQUENCE [LARGE SCALE GENOMIC DNA]</scope>
    <source>
        <strain evidence="3">cv. AG2017</strain>
        <tissue evidence="2">Leaf</tissue>
    </source>
</reference>
<dbReference type="EMBL" id="PGOL01000737">
    <property type="protein sequence ID" value="PKI65631.1"/>
    <property type="molecule type" value="Genomic_DNA"/>
</dbReference>
<keyword evidence="1" id="KW-1133">Transmembrane helix</keyword>
<dbReference type="PANTHER" id="PTHR35292:SF13">
    <property type="entry name" value="OS03G0581800 PROTEIN"/>
    <property type="match status" value="1"/>
</dbReference>
<protein>
    <submittedName>
        <fullName evidence="2">Uncharacterized protein</fullName>
    </submittedName>
</protein>
<keyword evidence="1" id="KW-0812">Transmembrane</keyword>